<dbReference type="PANTHER" id="PTHR11817">
    <property type="entry name" value="PYRUVATE KINASE"/>
    <property type="match status" value="1"/>
</dbReference>
<evidence type="ECO:0000256" key="1">
    <source>
        <dbReference type="ARBA" id="ARBA00001946"/>
    </source>
</evidence>
<comment type="caution">
    <text evidence="17">The sequence shown here is derived from an EMBL/GenBank/DDBJ whole genome shotgun (WGS) entry which is preliminary data.</text>
</comment>
<keyword evidence="10" id="KW-0067">ATP-binding</keyword>
<dbReference type="InParanoid" id="Q4N1X0"/>
<dbReference type="GO" id="GO:0030955">
    <property type="term" value="F:potassium ion binding"/>
    <property type="evidence" value="ECO:0007669"/>
    <property type="project" value="InterPro"/>
</dbReference>
<evidence type="ECO:0000256" key="11">
    <source>
        <dbReference type="ARBA" id="ARBA00022842"/>
    </source>
</evidence>
<organism evidence="17 18">
    <name type="scientific">Theileria parva</name>
    <name type="common">East coast fever infection agent</name>
    <dbReference type="NCBI Taxonomy" id="5875"/>
    <lineage>
        <taxon>Eukaryota</taxon>
        <taxon>Sar</taxon>
        <taxon>Alveolata</taxon>
        <taxon>Apicomplexa</taxon>
        <taxon>Aconoidasida</taxon>
        <taxon>Piroplasmida</taxon>
        <taxon>Theileriidae</taxon>
        <taxon>Theileria</taxon>
    </lineage>
</organism>
<keyword evidence="13 17" id="KW-0670">Pyruvate</keyword>
<dbReference type="EMBL" id="AAGK01000004">
    <property type="protein sequence ID" value="EAN31959.1"/>
    <property type="molecule type" value="Genomic_DNA"/>
</dbReference>
<accession>Q4N1X0</accession>
<name>Q4N1X0_THEPA</name>
<dbReference type="STRING" id="5875.Q4N1X0"/>
<dbReference type="InterPro" id="IPR015813">
    <property type="entry name" value="Pyrv/PenolPyrv_kinase-like_dom"/>
</dbReference>
<dbReference type="PROSITE" id="PS00110">
    <property type="entry name" value="PYRUVATE_KINASE"/>
    <property type="match status" value="1"/>
</dbReference>
<dbReference type="FunCoup" id="Q4N1X0">
    <property type="interactions" value="40"/>
</dbReference>
<dbReference type="GO" id="GO:0005524">
    <property type="term" value="F:ATP binding"/>
    <property type="evidence" value="ECO:0007669"/>
    <property type="project" value="UniProtKB-KW"/>
</dbReference>
<dbReference type="GO" id="GO:0004743">
    <property type="term" value="F:pyruvate kinase activity"/>
    <property type="evidence" value="ECO:0007669"/>
    <property type="project" value="UniProtKB-EC"/>
</dbReference>
<keyword evidence="6 14" id="KW-0808">Transferase</keyword>
<keyword evidence="9 14" id="KW-0418">Kinase</keyword>
<protein>
    <recommendedName>
        <fullName evidence="5 14">Pyruvate kinase</fullName>
        <ecNumber evidence="5 14">2.7.1.40</ecNumber>
    </recommendedName>
</protein>
<dbReference type="UniPathway" id="UPA00109">
    <property type="reaction ID" value="UER00188"/>
</dbReference>
<evidence type="ECO:0000256" key="7">
    <source>
        <dbReference type="ARBA" id="ARBA00022723"/>
    </source>
</evidence>
<evidence type="ECO:0000259" key="16">
    <source>
        <dbReference type="Pfam" id="PF02887"/>
    </source>
</evidence>
<sequence>MSFKRVMSSSSGDSIHQHSNISLQKVMREISYSDIRDKRTHIVCTMGPACGNVETIVKMIKSGMNICRFNFSHGNHETHTKTLNLVKEALKSVPEANIGLMLDTKGPEIRTGFLKNHTPITLEAGKTLKITTDYTIEGDESIISCSYKKLPQSVKVGNIILIADGSLSCEVLAVFDDYIEVKVLNNAKIGEYKNMNLPGVKVELPVLTDSDKDYILNFGIPNQMDFIALSFTQTADEVRYVRELLGEKGKHIKIIPKIENIEGLANYDEILEASDGIMVARGDLGMEMPIEKVCLAQKMMIKRANMCGKPIITATQMLESMVNNPRPTRAESADVINAVLDGSDCVMLSGETAGGKFPVECVKIMAKLCFEAENCLSTRDLMAESLLLNSSQFTVQESIARSAVFLSIDIEAKMILVFTQTGRASRLVSKYRPRCLILSLSEDIHVVKSLSISRAVISVLVDSLEDTDKNVERAINHAKLRDMLRKDDLIVVVHGARENVSGSSDLIKVVKIP</sequence>
<keyword evidence="12 14" id="KW-0324">Glycolysis</keyword>
<dbReference type="Gene3D" id="2.40.33.10">
    <property type="entry name" value="PK beta-barrel domain-like"/>
    <property type="match status" value="1"/>
</dbReference>
<evidence type="ECO:0000256" key="10">
    <source>
        <dbReference type="ARBA" id="ARBA00022840"/>
    </source>
</evidence>
<dbReference type="AlphaFoldDB" id="Q4N1X0"/>
<dbReference type="SUPFAM" id="SSF50800">
    <property type="entry name" value="PK beta-barrel domain-like"/>
    <property type="match status" value="1"/>
</dbReference>
<evidence type="ECO:0000313" key="18">
    <source>
        <dbReference type="Proteomes" id="UP000001949"/>
    </source>
</evidence>
<dbReference type="GO" id="GO:0000287">
    <property type="term" value="F:magnesium ion binding"/>
    <property type="evidence" value="ECO:0007669"/>
    <property type="project" value="InterPro"/>
</dbReference>
<comment type="cofactor">
    <cofactor evidence="1">
        <name>Mg(2+)</name>
        <dbReference type="ChEBI" id="CHEBI:18420"/>
    </cofactor>
</comment>
<dbReference type="InterPro" id="IPR015806">
    <property type="entry name" value="Pyrv_Knase_insert_dom_sf"/>
</dbReference>
<reference evidence="17 18" key="1">
    <citation type="journal article" date="2005" name="Science">
        <title>Genome sequence of Theileria parva, a bovine pathogen that transforms lymphocytes.</title>
        <authorList>
            <person name="Gardner M.J."/>
            <person name="Bishop R."/>
            <person name="Shah T."/>
            <person name="de Villiers E.P."/>
            <person name="Carlton J.M."/>
            <person name="Hall N."/>
            <person name="Ren Q."/>
            <person name="Paulsen I.T."/>
            <person name="Pain A."/>
            <person name="Berriman M."/>
            <person name="Wilson R.J.M."/>
            <person name="Sato S."/>
            <person name="Ralph S.A."/>
            <person name="Mann D.J."/>
            <person name="Xiong Z."/>
            <person name="Shallom S.J."/>
            <person name="Weidman J."/>
            <person name="Jiang L."/>
            <person name="Lynn J."/>
            <person name="Weaver B."/>
            <person name="Shoaibi A."/>
            <person name="Domingo A.R."/>
            <person name="Wasawo D."/>
            <person name="Crabtree J."/>
            <person name="Wortman J.R."/>
            <person name="Haas B."/>
            <person name="Angiuoli S.V."/>
            <person name="Creasy T.H."/>
            <person name="Lu C."/>
            <person name="Suh B."/>
            <person name="Silva J.C."/>
            <person name="Utterback T.R."/>
            <person name="Feldblyum T.V."/>
            <person name="Pertea M."/>
            <person name="Allen J."/>
            <person name="Nierman W.C."/>
            <person name="Taracha E.L.N."/>
            <person name="Salzberg S.L."/>
            <person name="White O.R."/>
            <person name="Fitzhugh H.A."/>
            <person name="Morzaria S."/>
            <person name="Venter J.C."/>
            <person name="Fraser C.M."/>
            <person name="Nene V."/>
        </authorList>
    </citation>
    <scope>NUCLEOTIDE SEQUENCE [LARGE SCALE GENOMIC DNA]</scope>
    <source>
        <strain evidence="17 18">Muguga</strain>
    </source>
</reference>
<dbReference type="NCBIfam" id="TIGR01064">
    <property type="entry name" value="pyruv_kin"/>
    <property type="match status" value="1"/>
</dbReference>
<evidence type="ECO:0000256" key="8">
    <source>
        <dbReference type="ARBA" id="ARBA00022741"/>
    </source>
</evidence>
<proteinExistence type="inferred from homology"/>
<dbReference type="KEGG" id="tpv:TP04_0607"/>
<dbReference type="InterPro" id="IPR040442">
    <property type="entry name" value="Pyrv_kinase-like_dom_sf"/>
</dbReference>
<evidence type="ECO:0000256" key="12">
    <source>
        <dbReference type="ARBA" id="ARBA00023152"/>
    </source>
</evidence>
<comment type="similarity">
    <text evidence="4 14">Belongs to the pyruvate kinase family.</text>
</comment>
<dbReference type="VEuPathDB" id="PiroplasmaDB:TpMuguga_04g00607"/>
<evidence type="ECO:0000256" key="9">
    <source>
        <dbReference type="ARBA" id="ARBA00022777"/>
    </source>
</evidence>
<comment type="cofactor">
    <cofactor evidence="2">
        <name>K(+)</name>
        <dbReference type="ChEBI" id="CHEBI:29103"/>
    </cofactor>
</comment>
<keyword evidence="11 14" id="KW-0460">Magnesium</keyword>
<dbReference type="NCBIfam" id="NF004978">
    <property type="entry name" value="PRK06354.1"/>
    <property type="match status" value="1"/>
</dbReference>
<dbReference type="eggNOG" id="KOG2323">
    <property type="taxonomic scope" value="Eukaryota"/>
</dbReference>
<keyword evidence="8" id="KW-0547">Nucleotide-binding</keyword>
<evidence type="ECO:0000256" key="3">
    <source>
        <dbReference type="ARBA" id="ARBA00004997"/>
    </source>
</evidence>
<comment type="catalytic activity">
    <reaction evidence="14">
        <text>pyruvate + ATP = phosphoenolpyruvate + ADP + H(+)</text>
        <dbReference type="Rhea" id="RHEA:18157"/>
        <dbReference type="ChEBI" id="CHEBI:15361"/>
        <dbReference type="ChEBI" id="CHEBI:15378"/>
        <dbReference type="ChEBI" id="CHEBI:30616"/>
        <dbReference type="ChEBI" id="CHEBI:58702"/>
        <dbReference type="ChEBI" id="CHEBI:456216"/>
        <dbReference type="EC" id="2.7.1.40"/>
    </reaction>
</comment>
<dbReference type="Proteomes" id="UP000001949">
    <property type="component" value="Unassembled WGS sequence"/>
</dbReference>
<dbReference type="FunFam" id="2.40.33.10:FF:000001">
    <property type="entry name" value="Pyruvate kinase"/>
    <property type="match status" value="1"/>
</dbReference>
<dbReference type="InterPro" id="IPR018209">
    <property type="entry name" value="Pyrv_Knase_AS"/>
</dbReference>
<feature type="domain" description="Pyruvate kinase barrel" evidence="15">
    <location>
        <begin position="38"/>
        <end position="362"/>
    </location>
</feature>
<dbReference type="Gene3D" id="3.20.20.60">
    <property type="entry name" value="Phosphoenolpyruvate-binding domains"/>
    <property type="match status" value="1"/>
</dbReference>
<dbReference type="FunFam" id="3.20.20.60:FF:000025">
    <property type="entry name" value="Pyruvate kinase"/>
    <property type="match status" value="1"/>
</dbReference>
<keyword evidence="7" id="KW-0479">Metal-binding</keyword>
<dbReference type="Gene3D" id="3.40.1380.20">
    <property type="entry name" value="Pyruvate kinase, C-terminal domain"/>
    <property type="match status" value="1"/>
</dbReference>
<dbReference type="SUPFAM" id="SSF52935">
    <property type="entry name" value="PK C-terminal domain-like"/>
    <property type="match status" value="1"/>
</dbReference>
<dbReference type="InterPro" id="IPR011037">
    <property type="entry name" value="Pyrv_Knase-like_insert_dom_sf"/>
</dbReference>
<dbReference type="NCBIfam" id="NF004491">
    <property type="entry name" value="PRK05826.1"/>
    <property type="match status" value="1"/>
</dbReference>
<evidence type="ECO:0000256" key="13">
    <source>
        <dbReference type="ARBA" id="ARBA00023317"/>
    </source>
</evidence>
<evidence type="ECO:0000256" key="2">
    <source>
        <dbReference type="ARBA" id="ARBA00001958"/>
    </source>
</evidence>
<dbReference type="PRINTS" id="PR01050">
    <property type="entry name" value="PYRUVTKNASE"/>
</dbReference>
<dbReference type="EC" id="2.7.1.40" evidence="5 14"/>
<dbReference type="InterPro" id="IPR001697">
    <property type="entry name" value="Pyr_Knase"/>
</dbReference>
<dbReference type="Pfam" id="PF00224">
    <property type="entry name" value="PK"/>
    <property type="match status" value="1"/>
</dbReference>
<evidence type="ECO:0000313" key="17">
    <source>
        <dbReference type="EMBL" id="EAN31959.1"/>
    </source>
</evidence>
<dbReference type="OMA" id="RVHHIGE"/>
<evidence type="ECO:0000256" key="5">
    <source>
        <dbReference type="ARBA" id="ARBA00012142"/>
    </source>
</evidence>
<dbReference type="GeneID" id="3501001"/>
<evidence type="ECO:0000259" key="15">
    <source>
        <dbReference type="Pfam" id="PF00224"/>
    </source>
</evidence>
<evidence type="ECO:0000256" key="4">
    <source>
        <dbReference type="ARBA" id="ARBA00008663"/>
    </source>
</evidence>
<dbReference type="InterPro" id="IPR036918">
    <property type="entry name" value="Pyrv_Knase_C_sf"/>
</dbReference>
<feature type="domain" description="Pyruvate kinase C-terminal" evidence="16">
    <location>
        <begin position="397"/>
        <end position="510"/>
    </location>
</feature>
<evidence type="ECO:0000256" key="14">
    <source>
        <dbReference type="RuleBase" id="RU000504"/>
    </source>
</evidence>
<keyword evidence="18" id="KW-1185">Reference proteome</keyword>
<dbReference type="Pfam" id="PF02887">
    <property type="entry name" value="PK_C"/>
    <property type="match status" value="1"/>
</dbReference>
<gene>
    <name evidence="17" type="ordered locus">TP04_0607</name>
</gene>
<comment type="pathway">
    <text evidence="3 14">Carbohydrate degradation; glycolysis; pyruvate from D-glyceraldehyde 3-phosphate: step 5/5.</text>
</comment>
<dbReference type="InterPro" id="IPR015793">
    <property type="entry name" value="Pyrv_Knase_brl"/>
</dbReference>
<dbReference type="InterPro" id="IPR015795">
    <property type="entry name" value="Pyrv_Knase_C"/>
</dbReference>
<dbReference type="SUPFAM" id="SSF51621">
    <property type="entry name" value="Phosphoenolpyruvate/pyruvate domain"/>
    <property type="match status" value="1"/>
</dbReference>
<dbReference type="GO" id="GO:0016301">
    <property type="term" value="F:kinase activity"/>
    <property type="evidence" value="ECO:0007669"/>
    <property type="project" value="UniProtKB-KW"/>
</dbReference>
<evidence type="ECO:0000256" key="6">
    <source>
        <dbReference type="ARBA" id="ARBA00022679"/>
    </source>
</evidence>